<feature type="region of interest" description="Disordered" evidence="1">
    <location>
        <begin position="1"/>
        <end position="32"/>
    </location>
</feature>
<protein>
    <recommendedName>
        <fullName evidence="2">Smr domain-containing protein</fullName>
    </recommendedName>
</protein>
<accession>A0A7C2TJN3</accession>
<dbReference type="Gene3D" id="3.30.1370.110">
    <property type="match status" value="1"/>
</dbReference>
<organism evidence="3">
    <name type="scientific">Desulfurivibrio alkaliphilus</name>
    <dbReference type="NCBI Taxonomy" id="427923"/>
    <lineage>
        <taxon>Bacteria</taxon>
        <taxon>Pseudomonadati</taxon>
        <taxon>Thermodesulfobacteriota</taxon>
        <taxon>Desulfobulbia</taxon>
        <taxon>Desulfobulbales</taxon>
        <taxon>Desulfobulbaceae</taxon>
        <taxon>Desulfurivibrio</taxon>
    </lineage>
</organism>
<dbReference type="PANTHER" id="PTHR35562">
    <property type="entry name" value="DNA ENDONUCLEASE SMRA-RELATED"/>
    <property type="match status" value="1"/>
</dbReference>
<comment type="caution">
    <text evidence="3">The sequence shown here is derived from an EMBL/GenBank/DDBJ whole genome shotgun (WGS) entry which is preliminary data.</text>
</comment>
<reference evidence="3" key="1">
    <citation type="journal article" date="2020" name="mSystems">
        <title>Genome- and Community-Level Interaction Insights into Carbon Utilization and Element Cycling Functions of Hydrothermarchaeota in Hydrothermal Sediment.</title>
        <authorList>
            <person name="Zhou Z."/>
            <person name="Liu Y."/>
            <person name="Xu W."/>
            <person name="Pan J."/>
            <person name="Luo Z.H."/>
            <person name="Li M."/>
        </authorList>
    </citation>
    <scope>NUCLEOTIDE SEQUENCE [LARGE SCALE GENOMIC DNA]</scope>
    <source>
        <strain evidence="3">SpSt-1224</strain>
    </source>
</reference>
<dbReference type="InterPro" id="IPR002625">
    <property type="entry name" value="Smr_dom"/>
</dbReference>
<dbReference type="InterPro" id="IPR036063">
    <property type="entry name" value="Smr_dom_sf"/>
</dbReference>
<sequence>MLPCPQGHAPPLPAAESTGSDRPAMKKKSNRPGRGFAAVVENYLHDQAMARAAAADLHDRPSLAAILRSFPPPQEELDLHGLTSGEAEKAIRRFVLRCREIRLTTLRIITGRGLHSPGQPVLPGVAEATLEELKRKRLVLAFHWEKKKRGRESGAIIAYLSRGHETPNSRGKTP</sequence>
<gene>
    <name evidence="3" type="ORF">ENN98_00460</name>
</gene>
<dbReference type="GO" id="GO:0004520">
    <property type="term" value="F:DNA endonuclease activity"/>
    <property type="evidence" value="ECO:0007669"/>
    <property type="project" value="TreeGrafter"/>
</dbReference>
<dbReference type="AlphaFoldDB" id="A0A7C2TJN3"/>
<dbReference type="EMBL" id="DSDS01000011">
    <property type="protein sequence ID" value="HET97181.1"/>
    <property type="molecule type" value="Genomic_DNA"/>
</dbReference>
<proteinExistence type="predicted"/>
<dbReference type="PROSITE" id="PS50828">
    <property type="entry name" value="SMR"/>
    <property type="match status" value="1"/>
</dbReference>
<name>A0A7C2TJN3_9BACT</name>
<dbReference type="Pfam" id="PF01713">
    <property type="entry name" value="Smr"/>
    <property type="match status" value="1"/>
</dbReference>
<evidence type="ECO:0000256" key="1">
    <source>
        <dbReference type="SAM" id="MobiDB-lite"/>
    </source>
</evidence>
<dbReference type="SMART" id="SM00463">
    <property type="entry name" value="SMR"/>
    <property type="match status" value="1"/>
</dbReference>
<dbReference type="SUPFAM" id="SSF160443">
    <property type="entry name" value="SMR domain-like"/>
    <property type="match status" value="1"/>
</dbReference>
<evidence type="ECO:0000313" key="3">
    <source>
        <dbReference type="EMBL" id="HET97181.1"/>
    </source>
</evidence>
<evidence type="ECO:0000259" key="2">
    <source>
        <dbReference type="PROSITE" id="PS50828"/>
    </source>
</evidence>
<dbReference type="PANTHER" id="PTHR35562:SF2">
    <property type="entry name" value="DNA ENDONUCLEASE SMRA-RELATED"/>
    <property type="match status" value="1"/>
</dbReference>
<feature type="domain" description="Smr" evidence="2">
    <location>
        <begin position="77"/>
        <end position="161"/>
    </location>
</feature>
<dbReference type="Proteomes" id="UP000885986">
    <property type="component" value="Unassembled WGS sequence"/>
</dbReference>